<evidence type="ECO:0000313" key="3">
    <source>
        <dbReference type="Proteomes" id="UP000050911"/>
    </source>
</evidence>
<dbReference type="Proteomes" id="UP000050911">
    <property type="component" value="Unassembled WGS sequence"/>
</dbReference>
<feature type="transmembrane region" description="Helical" evidence="1">
    <location>
        <begin position="86"/>
        <end position="106"/>
    </location>
</feature>
<name>A0A0R1HYL5_9LACO</name>
<evidence type="ECO:0000313" key="2">
    <source>
        <dbReference type="EMBL" id="KRK48594.1"/>
    </source>
</evidence>
<proteinExistence type="predicted"/>
<keyword evidence="3" id="KW-1185">Reference proteome</keyword>
<feature type="transmembrane region" description="Helical" evidence="1">
    <location>
        <begin position="62"/>
        <end position="80"/>
    </location>
</feature>
<dbReference type="AlphaFoldDB" id="A0A0R1HYL5"/>
<accession>A0A0R1HYL5</accession>
<gene>
    <name evidence="2" type="ORF">FC96_GL001707</name>
</gene>
<comment type="caution">
    <text evidence="2">The sequence shown here is derived from an EMBL/GenBank/DDBJ whole genome shotgun (WGS) entry which is preliminary data.</text>
</comment>
<organism evidence="2 3">
    <name type="scientific">Secundilactobacillus kimchicus JCM 15530</name>
    <dbReference type="NCBI Taxonomy" id="1302272"/>
    <lineage>
        <taxon>Bacteria</taxon>
        <taxon>Bacillati</taxon>
        <taxon>Bacillota</taxon>
        <taxon>Bacilli</taxon>
        <taxon>Lactobacillales</taxon>
        <taxon>Lactobacillaceae</taxon>
        <taxon>Secundilactobacillus</taxon>
    </lineage>
</organism>
<keyword evidence="1" id="KW-0812">Transmembrane</keyword>
<dbReference type="RefSeq" id="WP_055679659.1">
    <property type="nucleotide sequence ID" value="NZ_AZCX01000003.1"/>
</dbReference>
<dbReference type="PATRIC" id="fig|1302272.5.peg.1725"/>
<evidence type="ECO:0000256" key="1">
    <source>
        <dbReference type="SAM" id="Phobius"/>
    </source>
</evidence>
<reference evidence="2 3" key="1">
    <citation type="journal article" date="2015" name="Genome Announc.">
        <title>Expanding the biotechnology potential of lactobacilli through comparative genomics of 213 strains and associated genera.</title>
        <authorList>
            <person name="Sun Z."/>
            <person name="Harris H.M."/>
            <person name="McCann A."/>
            <person name="Guo C."/>
            <person name="Argimon S."/>
            <person name="Zhang W."/>
            <person name="Yang X."/>
            <person name="Jeffery I.B."/>
            <person name="Cooney J.C."/>
            <person name="Kagawa T.F."/>
            <person name="Liu W."/>
            <person name="Song Y."/>
            <person name="Salvetti E."/>
            <person name="Wrobel A."/>
            <person name="Rasinkangas P."/>
            <person name="Parkhill J."/>
            <person name="Rea M.C."/>
            <person name="O'Sullivan O."/>
            <person name="Ritari J."/>
            <person name="Douillard F.P."/>
            <person name="Paul Ross R."/>
            <person name="Yang R."/>
            <person name="Briner A.E."/>
            <person name="Felis G.E."/>
            <person name="de Vos W.M."/>
            <person name="Barrangou R."/>
            <person name="Klaenhammer T.R."/>
            <person name="Caufield P.W."/>
            <person name="Cui Y."/>
            <person name="Zhang H."/>
            <person name="O'Toole P.W."/>
        </authorList>
    </citation>
    <scope>NUCLEOTIDE SEQUENCE [LARGE SCALE GENOMIC DNA]</scope>
    <source>
        <strain evidence="2 3">JCM 15530</strain>
    </source>
</reference>
<keyword evidence="1" id="KW-1133">Transmembrane helix</keyword>
<feature type="transmembrane region" description="Helical" evidence="1">
    <location>
        <begin position="35"/>
        <end position="53"/>
    </location>
</feature>
<keyword evidence="1" id="KW-0472">Membrane</keyword>
<feature type="transmembrane region" description="Helical" evidence="1">
    <location>
        <begin position="12"/>
        <end position="29"/>
    </location>
</feature>
<protein>
    <submittedName>
        <fullName evidence="2">Uncharacterized protein</fullName>
    </submittedName>
</protein>
<sequence length="110" mass="12601">MSGQLRRNWFKVSLTGGLYLIVLVTISLQSPSSSFTWLITPIIFGISFIDWFATKVKTVVDVNLYALNFPLTTVYSPYSAATSHPFWITLIILVMTWLISTWFFLLKDQT</sequence>
<dbReference type="EMBL" id="AZCX01000003">
    <property type="protein sequence ID" value="KRK48594.1"/>
    <property type="molecule type" value="Genomic_DNA"/>
</dbReference>
<dbReference type="STRING" id="1302272.FC96_GL001707"/>